<evidence type="ECO:0000313" key="3">
    <source>
        <dbReference type="Proteomes" id="UP000199268"/>
    </source>
</evidence>
<feature type="region of interest" description="Disordered" evidence="1">
    <location>
        <begin position="314"/>
        <end position="345"/>
    </location>
</feature>
<proteinExistence type="predicted"/>
<accession>A0A1C4AN09</accession>
<keyword evidence="3" id="KW-1185">Reference proteome</keyword>
<evidence type="ECO:0000313" key="2">
    <source>
        <dbReference type="EMBL" id="SCB95877.1"/>
    </source>
</evidence>
<dbReference type="STRING" id="1505725.GA0061074_10638"/>
<dbReference type="OrthoDB" id="2248799at2"/>
<dbReference type="AlphaFoldDB" id="A0A1C4AN09"/>
<dbReference type="Proteomes" id="UP000199268">
    <property type="component" value="Unassembled WGS sequence"/>
</dbReference>
<dbReference type="RefSeq" id="WP_092462533.1">
    <property type="nucleotide sequence ID" value="NZ_BJEE01000001.1"/>
</dbReference>
<gene>
    <name evidence="2" type="ORF">GA0061074_10638</name>
</gene>
<feature type="compositionally biased region" description="Basic and acidic residues" evidence="1">
    <location>
        <begin position="322"/>
        <end position="332"/>
    </location>
</feature>
<sequence>MTKHLQQRVNSYVNLLANDIGRIQELLAQVNELVSADNPKKVHLLAQQLTTASLDTEWVVAPRQYSQADWYMLAFDRLLGFAGVAAYDILTPAEREELTLVFPDLDEPATFEFEVNHDDNGGAYFTELGTGNRLFYWSLTRRQIYFSADAITDLLVANFRKKTTAARIRPVASLLTAFGRYMEAEFGYQVDYNILETQDDFLYPLKQKEMPAGMLDRLFVLSADSNYFLQAIPNGAGLVLNNGVEVRVFYVNDPSVQDAQRWHFQVVDGQDAISWLDVLLDYDFIGAWYLGERRYLAIESEPLVFQEQIQEQISESVPTPHAESEKNVKSVKPEVLMPKQAEELS</sequence>
<protein>
    <submittedName>
        <fullName evidence="2">Uncharacterized protein</fullName>
    </submittedName>
</protein>
<name>A0A1C4AN09_9LACO</name>
<reference evidence="3" key="1">
    <citation type="submission" date="2016-08" db="EMBL/GenBank/DDBJ databases">
        <authorList>
            <person name="Varghese N."/>
            <person name="Submissions Spin"/>
        </authorList>
    </citation>
    <scope>NUCLEOTIDE SEQUENCE [LARGE SCALE GENOMIC DNA]</scope>
    <source>
        <strain evidence="3">R-53094</strain>
    </source>
</reference>
<dbReference type="EMBL" id="FMAO01000006">
    <property type="protein sequence ID" value="SCB95877.1"/>
    <property type="molecule type" value="Genomic_DNA"/>
</dbReference>
<organism evidence="2 3">
    <name type="scientific">Weissella bombi</name>
    <dbReference type="NCBI Taxonomy" id="1505725"/>
    <lineage>
        <taxon>Bacteria</taxon>
        <taxon>Bacillati</taxon>
        <taxon>Bacillota</taxon>
        <taxon>Bacilli</taxon>
        <taxon>Lactobacillales</taxon>
        <taxon>Lactobacillaceae</taxon>
        <taxon>Weissella</taxon>
    </lineage>
</organism>
<evidence type="ECO:0000256" key="1">
    <source>
        <dbReference type="SAM" id="MobiDB-lite"/>
    </source>
</evidence>